<evidence type="ECO:0000256" key="2">
    <source>
        <dbReference type="ARBA" id="ARBA00004651"/>
    </source>
</evidence>
<comment type="subcellular location">
    <subcellularLocation>
        <location evidence="2">Cell membrane</location>
        <topology evidence="2">Multi-pass membrane protein</topology>
    </subcellularLocation>
</comment>
<feature type="domain" description="Cytochrome b561 bacterial/Ni-hydrogenase" evidence="14">
    <location>
        <begin position="12"/>
        <end position="179"/>
    </location>
</feature>
<comment type="similarity">
    <text evidence="12">Belongs to the cytochrome b561 family.</text>
</comment>
<keyword evidence="11 13" id="KW-0472">Membrane</keyword>
<keyword evidence="5" id="KW-0349">Heme</keyword>
<dbReference type="EMBL" id="JAUEDK010000072">
    <property type="protein sequence ID" value="MDN0077509.1"/>
    <property type="molecule type" value="Genomic_DNA"/>
</dbReference>
<accession>A0ABT7XUM8</accession>
<evidence type="ECO:0000259" key="14">
    <source>
        <dbReference type="Pfam" id="PF01292"/>
    </source>
</evidence>
<dbReference type="SUPFAM" id="SSF81342">
    <property type="entry name" value="Transmembrane di-heme cytochromes"/>
    <property type="match status" value="1"/>
</dbReference>
<keyword evidence="9 13" id="KW-1133">Transmembrane helix</keyword>
<dbReference type="Proteomes" id="UP001168540">
    <property type="component" value="Unassembled WGS sequence"/>
</dbReference>
<evidence type="ECO:0000256" key="13">
    <source>
        <dbReference type="SAM" id="Phobius"/>
    </source>
</evidence>
<keyword evidence="7" id="KW-0479">Metal-binding</keyword>
<evidence type="ECO:0000256" key="1">
    <source>
        <dbReference type="ARBA" id="ARBA00001970"/>
    </source>
</evidence>
<name>A0ABT7XUM8_9NEIS</name>
<feature type="transmembrane region" description="Helical" evidence="13">
    <location>
        <begin position="51"/>
        <end position="73"/>
    </location>
</feature>
<keyword evidence="6 13" id="KW-0812">Transmembrane</keyword>
<feature type="transmembrane region" description="Helical" evidence="13">
    <location>
        <begin position="93"/>
        <end position="113"/>
    </location>
</feature>
<evidence type="ECO:0000313" key="15">
    <source>
        <dbReference type="EMBL" id="MDN0077509.1"/>
    </source>
</evidence>
<dbReference type="InterPro" id="IPR011577">
    <property type="entry name" value="Cyt_b561_bac/Ni-Hgenase"/>
</dbReference>
<dbReference type="PANTHER" id="PTHR30529">
    <property type="entry name" value="CYTOCHROME B561"/>
    <property type="match status" value="1"/>
</dbReference>
<evidence type="ECO:0000256" key="6">
    <source>
        <dbReference type="ARBA" id="ARBA00022692"/>
    </source>
</evidence>
<evidence type="ECO:0000256" key="7">
    <source>
        <dbReference type="ARBA" id="ARBA00022723"/>
    </source>
</evidence>
<keyword evidence="4" id="KW-1003">Cell membrane</keyword>
<evidence type="ECO:0000256" key="10">
    <source>
        <dbReference type="ARBA" id="ARBA00023004"/>
    </source>
</evidence>
<comment type="caution">
    <text evidence="15">The sequence shown here is derived from an EMBL/GenBank/DDBJ whole genome shotgun (WGS) entry which is preliminary data.</text>
</comment>
<feature type="transmembrane region" description="Helical" evidence="13">
    <location>
        <begin position="149"/>
        <end position="169"/>
    </location>
</feature>
<organism evidence="15 16">
    <name type="scientific">Crenobacter oryzisoli</name>
    <dbReference type="NCBI Taxonomy" id="3056844"/>
    <lineage>
        <taxon>Bacteria</taxon>
        <taxon>Pseudomonadati</taxon>
        <taxon>Pseudomonadota</taxon>
        <taxon>Betaproteobacteria</taxon>
        <taxon>Neisseriales</taxon>
        <taxon>Neisseriaceae</taxon>
        <taxon>Crenobacter</taxon>
    </lineage>
</organism>
<keyword evidence="3" id="KW-0813">Transport</keyword>
<dbReference type="Pfam" id="PF01292">
    <property type="entry name" value="Ni_hydr_CYTB"/>
    <property type="match status" value="1"/>
</dbReference>
<evidence type="ECO:0000256" key="12">
    <source>
        <dbReference type="ARBA" id="ARBA00037975"/>
    </source>
</evidence>
<evidence type="ECO:0000313" key="16">
    <source>
        <dbReference type="Proteomes" id="UP001168540"/>
    </source>
</evidence>
<evidence type="ECO:0000256" key="4">
    <source>
        <dbReference type="ARBA" id="ARBA00022475"/>
    </source>
</evidence>
<sequence>MTTPVLPSSKASLPLRSLHWLMALAIASAWALIYSKGLFAKGTPERSFLSGAHIFAGLTVLTLWLPRALVRFFSPLPDIAPIPPRWQERLARAMHWLLYAGMLLIPVLGILFVQAGGKEIGFLGLTLPTVIGTDKALSHSIKEVHETLGLAMLYLVIAHAGAAIWHHLVQRDNTLRRML</sequence>
<feature type="transmembrane region" description="Helical" evidence="13">
    <location>
        <begin position="20"/>
        <end position="39"/>
    </location>
</feature>
<keyword evidence="10" id="KW-0408">Iron</keyword>
<proteinExistence type="inferred from homology"/>
<dbReference type="InterPro" id="IPR016174">
    <property type="entry name" value="Di-haem_cyt_TM"/>
</dbReference>
<evidence type="ECO:0000256" key="3">
    <source>
        <dbReference type="ARBA" id="ARBA00022448"/>
    </source>
</evidence>
<keyword evidence="16" id="KW-1185">Reference proteome</keyword>
<dbReference type="PANTHER" id="PTHR30529:SF3">
    <property type="entry name" value="CYTOCHROME B561 HOMOLOG 1"/>
    <property type="match status" value="1"/>
</dbReference>
<dbReference type="InterPro" id="IPR052168">
    <property type="entry name" value="Cytochrome_b561_oxidase"/>
</dbReference>
<gene>
    <name evidence="15" type="ORF">QU481_22045</name>
</gene>
<evidence type="ECO:0000256" key="8">
    <source>
        <dbReference type="ARBA" id="ARBA00022982"/>
    </source>
</evidence>
<dbReference type="RefSeq" id="WP_289832142.1">
    <property type="nucleotide sequence ID" value="NZ_JAUEDK010000072.1"/>
</dbReference>
<keyword evidence="8" id="KW-0249">Electron transport</keyword>
<evidence type="ECO:0000256" key="5">
    <source>
        <dbReference type="ARBA" id="ARBA00022617"/>
    </source>
</evidence>
<evidence type="ECO:0000256" key="11">
    <source>
        <dbReference type="ARBA" id="ARBA00023136"/>
    </source>
</evidence>
<reference evidence="15" key="1">
    <citation type="submission" date="2023-06" db="EMBL/GenBank/DDBJ databases">
        <authorList>
            <person name="Zhang S."/>
        </authorList>
    </citation>
    <scope>NUCLEOTIDE SEQUENCE</scope>
    <source>
        <strain evidence="15">SG2303</strain>
    </source>
</reference>
<comment type="cofactor">
    <cofactor evidence="1">
        <name>heme b</name>
        <dbReference type="ChEBI" id="CHEBI:60344"/>
    </cofactor>
</comment>
<protein>
    <submittedName>
        <fullName evidence="15">Cytochrome b</fullName>
    </submittedName>
</protein>
<evidence type="ECO:0000256" key="9">
    <source>
        <dbReference type="ARBA" id="ARBA00022989"/>
    </source>
</evidence>